<feature type="compositionally biased region" description="Low complexity" evidence="6">
    <location>
        <begin position="75"/>
        <end position="96"/>
    </location>
</feature>
<keyword evidence="9" id="KW-1185">Reference proteome</keyword>
<dbReference type="GO" id="GO:0005634">
    <property type="term" value="C:nucleus"/>
    <property type="evidence" value="ECO:0007669"/>
    <property type="project" value="TreeGrafter"/>
</dbReference>
<feature type="compositionally biased region" description="Polar residues" evidence="6">
    <location>
        <begin position="853"/>
        <end position="876"/>
    </location>
</feature>
<dbReference type="Gene3D" id="3.90.70.10">
    <property type="entry name" value="Cysteine proteinases"/>
    <property type="match status" value="1"/>
</dbReference>
<sequence>MAIAKWNPFGTQAAAVAAEATKPHHVQATPADGKRFGLENFGNICYANSVLQALYFCSPFRELVLQYPDPTLTAPQKPAATAAGAPTSLPSTSASATRRKPERKTTAELLPTNGTTHPPAPPIPSSPVTLFSALRSLFVHISSNPANKGTIAPRAFIEKLKDVNSEFRNMNHQDAHEFLNFLLNRIVEEMMEDRKQQPPVTPSGDDLSSSVGTLFSPTIVTGTTSSNSGTSPQDATLVHKLFEGILTSETRCLTCETVSSRDESFLDLSIDIEQNSSVTACLRQFSASEMLCQKNKFFCDSCCDLQEAEKRMKIKKLPNVLALHLKRFKYQEDVQKYIKLAYRVAFPFQLRLFNTVDDAPDPDRLYELFAIVVHIGNGPHHGHYVTIIRTPATWLLFDDETVEPIKESEITKYFGESNSGSAYVLYYQAVDLDLAALGLRPVIPVPVPESAEVPTRQSIEPSTSPSLVVPSLPPGLADDVDSTDVSEPPLSPITPSQPSLTAPIVGDALHEPLRVNVSSGSNDDTPALPGSAPVSPTAGAKVGLFHSLRHSPSMKVRVGSGGSTGLEKRKSVKEKIARPATSPGLPKRDDPPEPLPPMPPVPPLMQPALANGKDTEPVKAKEPERKPSLWFKRKSGRTEKRPGTSGGTSNSPESGGDLNSSSTSPGATAWFRNHTPATWEPYKTSGPSEPSPNDVGVFRSLLSSSPKFSHTPKHSADLGLAPHIGVRDGRGGNDSSSPGSAASSFASSSVQSPDIPPSTVQLPTIPGSPQGSTAQTSNTPANSLPPSPHSPVDHKRSQPLLKTKKSKELKYSHSTKLPPRPSTAGASTGGAAGSKPPPLPPLPAFSPAHRRTASTNPSSDTTHNTNNGWPNSTSVATKMGMDPTVGSNAPALNSSSTAGVPIKRPSRKLSLSSPILGFGKKEKNKEKEKPFSYEKVTDRNAKEKEKADKARAKEMEKEEKAQEKVRLKEAAKKREQDESPLVSAFPFVLASRV</sequence>
<dbReference type="InterPro" id="IPR028889">
    <property type="entry name" value="USP"/>
</dbReference>
<dbReference type="GO" id="GO:0004843">
    <property type="term" value="F:cysteine-type deubiquitinase activity"/>
    <property type="evidence" value="ECO:0007669"/>
    <property type="project" value="UniProtKB-UniRule"/>
</dbReference>
<dbReference type="GO" id="GO:0006508">
    <property type="term" value="P:proteolysis"/>
    <property type="evidence" value="ECO:0007669"/>
    <property type="project" value="UniProtKB-KW"/>
</dbReference>
<dbReference type="GO" id="GO:0005829">
    <property type="term" value="C:cytosol"/>
    <property type="evidence" value="ECO:0007669"/>
    <property type="project" value="TreeGrafter"/>
</dbReference>
<gene>
    <name evidence="8" type="ORF">PILCRDRAFT_813789</name>
</gene>
<dbReference type="CDD" id="cd02663">
    <property type="entry name" value="Peptidase_C19G"/>
    <property type="match status" value="1"/>
</dbReference>
<reference evidence="8 9" key="1">
    <citation type="submission" date="2014-04" db="EMBL/GenBank/DDBJ databases">
        <authorList>
            <consortium name="DOE Joint Genome Institute"/>
            <person name="Kuo A."/>
            <person name="Tarkka M."/>
            <person name="Buscot F."/>
            <person name="Kohler A."/>
            <person name="Nagy L.G."/>
            <person name="Floudas D."/>
            <person name="Copeland A."/>
            <person name="Barry K.W."/>
            <person name="Cichocki N."/>
            <person name="Veneault-Fourrey C."/>
            <person name="LaButti K."/>
            <person name="Lindquist E.A."/>
            <person name="Lipzen A."/>
            <person name="Lundell T."/>
            <person name="Morin E."/>
            <person name="Murat C."/>
            <person name="Sun H."/>
            <person name="Tunlid A."/>
            <person name="Henrissat B."/>
            <person name="Grigoriev I.V."/>
            <person name="Hibbett D.S."/>
            <person name="Martin F."/>
            <person name="Nordberg H.P."/>
            <person name="Cantor M.N."/>
            <person name="Hua S.X."/>
        </authorList>
    </citation>
    <scope>NUCLEOTIDE SEQUENCE [LARGE SCALE GENOMIC DNA]</scope>
    <source>
        <strain evidence="8 9">F 1598</strain>
    </source>
</reference>
<feature type="compositionally biased region" description="Pro residues" evidence="6">
    <location>
        <begin position="835"/>
        <end position="844"/>
    </location>
</feature>
<dbReference type="PANTHER" id="PTHR24006">
    <property type="entry name" value="UBIQUITIN CARBOXYL-TERMINAL HYDROLASE"/>
    <property type="match status" value="1"/>
</dbReference>
<reference evidence="9" key="2">
    <citation type="submission" date="2015-01" db="EMBL/GenBank/DDBJ databases">
        <title>Evolutionary Origins and Diversification of the Mycorrhizal Mutualists.</title>
        <authorList>
            <consortium name="DOE Joint Genome Institute"/>
            <consortium name="Mycorrhizal Genomics Consortium"/>
            <person name="Kohler A."/>
            <person name="Kuo A."/>
            <person name="Nagy L.G."/>
            <person name="Floudas D."/>
            <person name="Copeland A."/>
            <person name="Barry K.W."/>
            <person name="Cichocki N."/>
            <person name="Veneault-Fourrey C."/>
            <person name="LaButti K."/>
            <person name="Lindquist E.A."/>
            <person name="Lipzen A."/>
            <person name="Lundell T."/>
            <person name="Morin E."/>
            <person name="Murat C."/>
            <person name="Riley R."/>
            <person name="Ohm R."/>
            <person name="Sun H."/>
            <person name="Tunlid A."/>
            <person name="Henrissat B."/>
            <person name="Grigoriev I.V."/>
            <person name="Hibbett D.S."/>
            <person name="Martin F."/>
        </authorList>
    </citation>
    <scope>NUCLEOTIDE SEQUENCE [LARGE SCALE GENOMIC DNA]</scope>
    <source>
        <strain evidence="9">F 1598</strain>
    </source>
</reference>
<feature type="compositionally biased region" description="Low complexity" evidence="6">
    <location>
        <begin position="461"/>
        <end position="470"/>
    </location>
</feature>
<feature type="compositionally biased region" description="Basic and acidic residues" evidence="6">
    <location>
        <begin position="566"/>
        <end position="577"/>
    </location>
</feature>
<organism evidence="8 9">
    <name type="scientific">Piloderma croceum (strain F 1598)</name>
    <dbReference type="NCBI Taxonomy" id="765440"/>
    <lineage>
        <taxon>Eukaryota</taxon>
        <taxon>Fungi</taxon>
        <taxon>Dikarya</taxon>
        <taxon>Basidiomycota</taxon>
        <taxon>Agaricomycotina</taxon>
        <taxon>Agaricomycetes</taxon>
        <taxon>Agaricomycetidae</taxon>
        <taxon>Atheliales</taxon>
        <taxon>Atheliaceae</taxon>
        <taxon>Piloderma</taxon>
    </lineage>
</organism>
<dbReference type="InterPro" id="IPR038765">
    <property type="entry name" value="Papain-like_cys_pep_sf"/>
</dbReference>
<keyword evidence="3 5" id="KW-0645">Protease</keyword>
<dbReference type="GO" id="GO:0016579">
    <property type="term" value="P:protein deubiquitination"/>
    <property type="evidence" value="ECO:0007669"/>
    <property type="project" value="InterPro"/>
</dbReference>
<dbReference type="EMBL" id="KN832976">
    <property type="protein sequence ID" value="KIM88808.1"/>
    <property type="molecule type" value="Genomic_DNA"/>
</dbReference>
<evidence type="ECO:0000256" key="3">
    <source>
        <dbReference type="ARBA" id="ARBA00022670"/>
    </source>
</evidence>
<comment type="similarity">
    <text evidence="2 5">Belongs to the peptidase C19 family.</text>
</comment>
<dbReference type="PROSITE" id="PS00973">
    <property type="entry name" value="USP_2"/>
    <property type="match status" value="1"/>
</dbReference>
<proteinExistence type="inferred from homology"/>
<feature type="compositionally biased region" description="Pro residues" evidence="6">
    <location>
        <begin position="593"/>
        <end position="605"/>
    </location>
</feature>
<feature type="region of interest" description="Disordered" evidence="6">
    <location>
        <begin position="515"/>
        <end position="978"/>
    </location>
</feature>
<feature type="compositionally biased region" description="Polar residues" evidence="6">
    <location>
        <begin position="758"/>
        <end position="782"/>
    </location>
</feature>
<dbReference type="InterPro" id="IPR050164">
    <property type="entry name" value="Peptidase_C19"/>
</dbReference>
<evidence type="ECO:0000313" key="8">
    <source>
        <dbReference type="EMBL" id="KIM88808.1"/>
    </source>
</evidence>
<evidence type="ECO:0000256" key="2">
    <source>
        <dbReference type="ARBA" id="ARBA00009085"/>
    </source>
</evidence>
<dbReference type="EC" id="3.4.19.12" evidence="5"/>
<dbReference type="STRING" id="765440.A0A0C3BQM1"/>
<feature type="domain" description="USP" evidence="7">
    <location>
        <begin position="36"/>
        <end position="430"/>
    </location>
</feature>
<accession>A0A0C3BQM1</accession>
<dbReference type="AlphaFoldDB" id="A0A0C3BQM1"/>
<feature type="compositionally biased region" description="Low complexity" evidence="6">
    <location>
        <begin position="735"/>
        <end position="752"/>
    </location>
</feature>
<evidence type="ECO:0000256" key="1">
    <source>
        <dbReference type="ARBA" id="ARBA00000707"/>
    </source>
</evidence>
<dbReference type="InParanoid" id="A0A0C3BQM1"/>
<name>A0A0C3BQM1_PILCF</name>
<dbReference type="PROSITE" id="PS50235">
    <property type="entry name" value="USP_3"/>
    <property type="match status" value="1"/>
</dbReference>
<dbReference type="InterPro" id="IPR001394">
    <property type="entry name" value="Peptidase_C19_UCH"/>
</dbReference>
<dbReference type="SUPFAM" id="SSF54001">
    <property type="entry name" value="Cysteine proteinases"/>
    <property type="match status" value="1"/>
</dbReference>
<protein>
    <recommendedName>
        <fullName evidence="5">Ubiquitin carboxyl-terminal hydrolase</fullName>
        <ecNumber evidence="5">3.4.19.12</ecNumber>
    </recommendedName>
</protein>
<dbReference type="OrthoDB" id="27652at2759"/>
<evidence type="ECO:0000256" key="4">
    <source>
        <dbReference type="ARBA" id="ARBA00022801"/>
    </source>
</evidence>
<comment type="catalytic activity">
    <reaction evidence="1 5">
        <text>Thiol-dependent hydrolysis of ester, thioester, amide, peptide and isopeptide bonds formed by the C-terminal Gly of ubiquitin (a 76-residue protein attached to proteins as an intracellular targeting signal).</text>
        <dbReference type="EC" id="3.4.19.12"/>
    </reaction>
</comment>
<dbReference type="FunCoup" id="A0A0C3BQM1">
    <property type="interactions" value="324"/>
</dbReference>
<dbReference type="Proteomes" id="UP000054166">
    <property type="component" value="Unassembled WGS sequence"/>
</dbReference>
<dbReference type="InterPro" id="IPR018200">
    <property type="entry name" value="USP_CS"/>
</dbReference>
<feature type="compositionally biased region" description="Basic and acidic residues" evidence="6">
    <location>
        <begin position="919"/>
        <end position="977"/>
    </location>
</feature>
<keyword evidence="5" id="KW-0833">Ubl conjugation pathway</keyword>
<keyword evidence="5" id="KW-0788">Thiol protease</keyword>
<keyword evidence="4 5" id="KW-0378">Hydrolase</keyword>
<feature type="compositionally biased region" description="Polar residues" evidence="6">
    <location>
        <begin position="885"/>
        <end position="898"/>
    </location>
</feature>
<feature type="compositionally biased region" description="Basic and acidic residues" evidence="6">
    <location>
        <begin position="613"/>
        <end position="627"/>
    </location>
</feature>
<feature type="region of interest" description="Disordered" evidence="6">
    <location>
        <begin position="450"/>
        <end position="503"/>
    </location>
</feature>
<dbReference type="HOGENOM" id="CLU_301121_0_0_1"/>
<feature type="region of interest" description="Disordered" evidence="6">
    <location>
        <begin position="75"/>
        <end position="126"/>
    </location>
</feature>
<dbReference type="Pfam" id="PF00443">
    <property type="entry name" value="UCH"/>
    <property type="match status" value="1"/>
</dbReference>
<dbReference type="PROSITE" id="PS00972">
    <property type="entry name" value="USP_1"/>
    <property type="match status" value="1"/>
</dbReference>
<evidence type="ECO:0000256" key="6">
    <source>
        <dbReference type="SAM" id="MobiDB-lite"/>
    </source>
</evidence>
<evidence type="ECO:0000256" key="5">
    <source>
        <dbReference type="RuleBase" id="RU366025"/>
    </source>
</evidence>
<evidence type="ECO:0000313" key="9">
    <source>
        <dbReference type="Proteomes" id="UP000054166"/>
    </source>
</evidence>
<feature type="compositionally biased region" description="Polar residues" evidence="6">
    <location>
        <begin position="647"/>
        <end position="666"/>
    </location>
</feature>
<evidence type="ECO:0000259" key="7">
    <source>
        <dbReference type="PROSITE" id="PS50235"/>
    </source>
</evidence>
<dbReference type="PANTHER" id="PTHR24006:SF733">
    <property type="entry name" value="RE52890P"/>
    <property type="match status" value="1"/>
</dbReference>